<sequence>MSQNIQRPAVPRSESTDKGPDTEAASGASPFPPDVERLLHPISAEKPSGEFLLYEGTYDRIRDARRADDPNLPRGVWETDLKKADWREVTELCFDALENRTKDLQIAVWLLEALLHRYRFDGVREGLKLLAGLCEKFWDSLYPEIEADDLYGRIAPAEWMNRKLSIRLKLIPVTRPDSRNAGVPSYTFADKERSDLIGHLPEKEKINLEDEITQAAFLRSVMYTPKSFYAEQVRTLTACLAHLEYLDSLLEEKCGSEAPGLREFRETLEHIRDLANGFLKAREKEEKDHETEAPGSAATDGDGPTADDDALTGTTTLSIRSRAQAYRILSEVADYLLIREPHSPVPHLLKRAVRWGDMSLPDLLQELVNDDNDRYEIFKLLALKTPENSQ</sequence>
<gene>
    <name evidence="3" type="ORF">DENIS_3110</name>
</gene>
<keyword evidence="4" id="KW-1185">Reference proteome</keyword>
<feature type="domain" description="ImpA N-terminal" evidence="2">
    <location>
        <begin position="39"/>
        <end position="161"/>
    </location>
</feature>
<dbReference type="Pfam" id="PF06812">
    <property type="entry name" value="ImpA_N"/>
    <property type="match status" value="1"/>
</dbReference>
<evidence type="ECO:0000259" key="2">
    <source>
        <dbReference type="Pfam" id="PF06812"/>
    </source>
</evidence>
<dbReference type="InterPro" id="IPR017740">
    <property type="entry name" value="TssA-like"/>
</dbReference>
<protein>
    <submittedName>
        <fullName evidence="3">Type VI secretion system protein TssA</fullName>
    </submittedName>
</protein>
<dbReference type="AlphaFoldDB" id="A0A401FYW9"/>
<dbReference type="PANTHER" id="PTHR37951">
    <property type="entry name" value="CYTOPLASMIC PROTEIN-RELATED"/>
    <property type="match status" value="1"/>
</dbReference>
<proteinExistence type="predicted"/>
<feature type="compositionally biased region" description="Low complexity" evidence="1">
    <location>
        <begin position="295"/>
        <end position="304"/>
    </location>
</feature>
<dbReference type="OrthoDB" id="1522895at2"/>
<evidence type="ECO:0000256" key="1">
    <source>
        <dbReference type="SAM" id="MobiDB-lite"/>
    </source>
</evidence>
<evidence type="ECO:0000313" key="4">
    <source>
        <dbReference type="Proteomes" id="UP000288096"/>
    </source>
</evidence>
<reference evidence="4" key="1">
    <citation type="submission" date="2017-11" db="EMBL/GenBank/DDBJ databases">
        <authorList>
            <person name="Watanabe M."/>
            <person name="Kojima H."/>
        </authorList>
    </citation>
    <scope>NUCLEOTIDE SEQUENCE [LARGE SCALE GENOMIC DNA]</scope>
    <source>
        <strain evidence="4">Tokyo 01</strain>
    </source>
</reference>
<comment type="caution">
    <text evidence="3">The sequence shown here is derived from an EMBL/GenBank/DDBJ whole genome shotgun (WGS) entry which is preliminary data.</text>
</comment>
<dbReference type="Proteomes" id="UP000288096">
    <property type="component" value="Unassembled WGS sequence"/>
</dbReference>
<dbReference type="RefSeq" id="WP_124329346.1">
    <property type="nucleotide sequence ID" value="NZ_BEXT01000001.1"/>
</dbReference>
<feature type="region of interest" description="Disordered" evidence="1">
    <location>
        <begin position="1"/>
        <end position="37"/>
    </location>
</feature>
<feature type="compositionally biased region" description="Basic and acidic residues" evidence="1">
    <location>
        <begin position="283"/>
        <end position="292"/>
    </location>
</feature>
<accession>A0A401FYW9</accession>
<dbReference type="PANTHER" id="PTHR37951:SF1">
    <property type="entry name" value="TYPE VI SECRETION SYSTEM COMPONENT TSSA1"/>
    <property type="match status" value="1"/>
</dbReference>
<dbReference type="InterPro" id="IPR010657">
    <property type="entry name" value="ImpA_N"/>
</dbReference>
<feature type="region of interest" description="Disordered" evidence="1">
    <location>
        <begin position="283"/>
        <end position="312"/>
    </location>
</feature>
<organism evidence="3 4">
    <name type="scientific">Desulfonema ishimotonii</name>
    <dbReference type="NCBI Taxonomy" id="45657"/>
    <lineage>
        <taxon>Bacteria</taxon>
        <taxon>Pseudomonadati</taxon>
        <taxon>Thermodesulfobacteriota</taxon>
        <taxon>Desulfobacteria</taxon>
        <taxon>Desulfobacterales</taxon>
        <taxon>Desulfococcaceae</taxon>
        <taxon>Desulfonema</taxon>
    </lineage>
</organism>
<reference evidence="4" key="2">
    <citation type="submission" date="2019-01" db="EMBL/GenBank/DDBJ databases">
        <title>Genome sequence of Desulfonema ishimotonii strain Tokyo 01.</title>
        <authorList>
            <person name="Fukui M."/>
        </authorList>
    </citation>
    <scope>NUCLEOTIDE SEQUENCE [LARGE SCALE GENOMIC DNA]</scope>
    <source>
        <strain evidence="4">Tokyo 01</strain>
    </source>
</reference>
<evidence type="ECO:0000313" key="3">
    <source>
        <dbReference type="EMBL" id="GBC62147.1"/>
    </source>
</evidence>
<dbReference type="EMBL" id="BEXT01000001">
    <property type="protein sequence ID" value="GBC62147.1"/>
    <property type="molecule type" value="Genomic_DNA"/>
</dbReference>
<name>A0A401FYW9_9BACT</name>
<dbReference type="NCBIfam" id="TIGR03363">
    <property type="entry name" value="VI_chp_8"/>
    <property type="match status" value="1"/>
</dbReference>